<evidence type="ECO:0000259" key="9">
    <source>
        <dbReference type="Pfam" id="PF01648"/>
    </source>
</evidence>
<evidence type="ECO:0000256" key="2">
    <source>
        <dbReference type="ARBA" id="ARBA00022679"/>
    </source>
</evidence>
<dbReference type="Proteomes" id="UP000215215">
    <property type="component" value="Unassembled WGS sequence"/>
</dbReference>
<comment type="function">
    <text evidence="8">Transfers the 4'-phosphopantetheine moiety from coenzyme A to a Ser of acyl-carrier-protein.</text>
</comment>
<keyword evidence="7 8" id="KW-0275">Fatty acid biosynthesis</keyword>
<evidence type="ECO:0000256" key="8">
    <source>
        <dbReference type="HAMAP-Rule" id="MF_00101"/>
    </source>
</evidence>
<evidence type="ECO:0000256" key="7">
    <source>
        <dbReference type="ARBA" id="ARBA00023160"/>
    </source>
</evidence>
<dbReference type="EC" id="2.7.8.7" evidence="8"/>
<dbReference type="HAMAP" id="MF_00101">
    <property type="entry name" value="AcpS"/>
    <property type="match status" value="1"/>
</dbReference>
<dbReference type="InterPro" id="IPR002582">
    <property type="entry name" value="ACPS"/>
</dbReference>
<comment type="catalytic activity">
    <reaction evidence="8">
        <text>apo-[ACP] + CoA = holo-[ACP] + adenosine 3',5'-bisphosphate + H(+)</text>
        <dbReference type="Rhea" id="RHEA:12068"/>
        <dbReference type="Rhea" id="RHEA-COMP:9685"/>
        <dbReference type="Rhea" id="RHEA-COMP:9690"/>
        <dbReference type="ChEBI" id="CHEBI:15378"/>
        <dbReference type="ChEBI" id="CHEBI:29999"/>
        <dbReference type="ChEBI" id="CHEBI:57287"/>
        <dbReference type="ChEBI" id="CHEBI:58343"/>
        <dbReference type="ChEBI" id="CHEBI:64479"/>
        <dbReference type="EC" id="2.7.8.7"/>
    </reaction>
</comment>
<evidence type="ECO:0000256" key="3">
    <source>
        <dbReference type="ARBA" id="ARBA00022723"/>
    </source>
</evidence>
<keyword evidence="4 8" id="KW-0276">Fatty acid metabolism</keyword>
<sequence length="116" mass="13262">MIGIDIVEIKRIEKLRNKYEDKFLRRVFSIGEIELYKKHKRRVSFLAGRFAAKEAVIKALGRYIPWNRIEVLGEGKPYVEVDGIESTLHVSISHTKDFAVAIAIISDCTLTTPACR</sequence>
<feature type="domain" description="4'-phosphopantetheinyl transferase" evidence="9">
    <location>
        <begin position="2"/>
        <end position="103"/>
    </location>
</feature>
<dbReference type="SUPFAM" id="SSF56214">
    <property type="entry name" value="4'-phosphopantetheinyl transferase"/>
    <property type="match status" value="1"/>
</dbReference>
<keyword evidence="5 8" id="KW-0460">Magnesium</keyword>
<dbReference type="GO" id="GO:0008897">
    <property type="term" value="F:holo-[acyl-carrier-protein] synthase activity"/>
    <property type="evidence" value="ECO:0007669"/>
    <property type="project" value="UniProtKB-UniRule"/>
</dbReference>
<dbReference type="GO" id="GO:0000287">
    <property type="term" value="F:magnesium ion binding"/>
    <property type="evidence" value="ECO:0007669"/>
    <property type="project" value="UniProtKB-UniRule"/>
</dbReference>
<feature type="binding site" evidence="8">
    <location>
        <position position="54"/>
    </location>
    <ligand>
        <name>Mg(2+)</name>
        <dbReference type="ChEBI" id="CHEBI:18420"/>
    </ligand>
</feature>
<evidence type="ECO:0000256" key="6">
    <source>
        <dbReference type="ARBA" id="ARBA00023098"/>
    </source>
</evidence>
<evidence type="ECO:0000313" key="11">
    <source>
        <dbReference type="Proteomes" id="UP000215215"/>
    </source>
</evidence>
<dbReference type="GO" id="GO:0005737">
    <property type="term" value="C:cytoplasm"/>
    <property type="evidence" value="ECO:0007669"/>
    <property type="project" value="UniProtKB-SubCell"/>
</dbReference>
<dbReference type="Pfam" id="PF01648">
    <property type="entry name" value="ACPS"/>
    <property type="match status" value="1"/>
</dbReference>
<dbReference type="NCBIfam" id="TIGR00556">
    <property type="entry name" value="pantethn_trn"/>
    <property type="match status" value="1"/>
</dbReference>
<evidence type="ECO:0000313" key="10">
    <source>
        <dbReference type="EMBL" id="OYD15918.1"/>
    </source>
</evidence>
<dbReference type="EMBL" id="NOZQ01000097">
    <property type="protein sequence ID" value="OYD15918.1"/>
    <property type="molecule type" value="Genomic_DNA"/>
</dbReference>
<dbReference type="Gene3D" id="3.90.470.20">
    <property type="entry name" value="4'-phosphopantetheinyl transferase domain"/>
    <property type="match status" value="1"/>
</dbReference>
<dbReference type="AlphaFoldDB" id="A0A235BUD7"/>
<reference evidence="10 11" key="1">
    <citation type="submission" date="2017-07" db="EMBL/GenBank/DDBJ databases">
        <title>Recovery of genomes from metagenomes via a dereplication, aggregation, and scoring strategy.</title>
        <authorList>
            <person name="Sieber C.M."/>
            <person name="Probst A.J."/>
            <person name="Sharrar A."/>
            <person name="Thomas B.C."/>
            <person name="Hess M."/>
            <person name="Tringe S.G."/>
            <person name="Banfield J.F."/>
        </authorList>
    </citation>
    <scope>NUCLEOTIDE SEQUENCE [LARGE SCALE GENOMIC DNA]</scope>
    <source>
        <strain evidence="10">JGI_Cruoil_03_44_89</strain>
    </source>
</reference>
<keyword evidence="1 8" id="KW-0444">Lipid biosynthesis</keyword>
<accession>A0A235BUD7</accession>
<name>A0A235BUD7_UNCW3</name>
<feature type="binding site" evidence="8">
    <location>
        <position position="5"/>
    </location>
    <ligand>
        <name>Mg(2+)</name>
        <dbReference type="ChEBI" id="CHEBI:18420"/>
    </ligand>
</feature>
<evidence type="ECO:0000256" key="5">
    <source>
        <dbReference type="ARBA" id="ARBA00022842"/>
    </source>
</evidence>
<comment type="similarity">
    <text evidence="8">Belongs to the P-Pant transferase superfamily. AcpS family.</text>
</comment>
<evidence type="ECO:0000256" key="1">
    <source>
        <dbReference type="ARBA" id="ARBA00022516"/>
    </source>
</evidence>
<dbReference type="InterPro" id="IPR004568">
    <property type="entry name" value="Ppantetheine-prot_Trfase_dom"/>
</dbReference>
<keyword evidence="8" id="KW-0963">Cytoplasm</keyword>
<evidence type="ECO:0000256" key="4">
    <source>
        <dbReference type="ARBA" id="ARBA00022832"/>
    </source>
</evidence>
<comment type="caution">
    <text evidence="10">The sequence shown here is derived from an EMBL/GenBank/DDBJ whole genome shotgun (WGS) entry which is preliminary data.</text>
</comment>
<dbReference type="InterPro" id="IPR008278">
    <property type="entry name" value="4-PPantetheinyl_Trfase_dom"/>
</dbReference>
<gene>
    <name evidence="8 10" type="primary">acpS</name>
    <name evidence="10" type="ORF">CH333_04720</name>
</gene>
<organism evidence="10 11">
    <name type="scientific">candidate division WOR-3 bacterium JGI_Cruoil_03_44_89</name>
    <dbReference type="NCBI Taxonomy" id="1973748"/>
    <lineage>
        <taxon>Bacteria</taxon>
        <taxon>Bacteria division WOR-3</taxon>
    </lineage>
</organism>
<dbReference type="InterPro" id="IPR037143">
    <property type="entry name" value="4-PPantetheinyl_Trfase_dom_sf"/>
</dbReference>
<protein>
    <recommendedName>
        <fullName evidence="8">Holo-[acyl-carrier-protein] synthase</fullName>
        <shortName evidence="8">Holo-ACP synthase</shortName>
        <ecNumber evidence="8">2.7.8.7</ecNumber>
    </recommendedName>
    <alternativeName>
        <fullName evidence="8">4'-phosphopantetheinyl transferase AcpS</fullName>
    </alternativeName>
</protein>
<keyword evidence="3 8" id="KW-0479">Metal-binding</keyword>
<dbReference type="NCBIfam" id="TIGR00516">
    <property type="entry name" value="acpS"/>
    <property type="match status" value="1"/>
</dbReference>
<keyword evidence="6 8" id="KW-0443">Lipid metabolism</keyword>
<dbReference type="GO" id="GO:0006633">
    <property type="term" value="P:fatty acid biosynthetic process"/>
    <property type="evidence" value="ECO:0007669"/>
    <property type="project" value="UniProtKB-UniRule"/>
</dbReference>
<proteinExistence type="inferred from homology"/>
<keyword evidence="2 8" id="KW-0808">Transferase</keyword>
<comment type="subcellular location">
    <subcellularLocation>
        <location evidence="8">Cytoplasm</location>
    </subcellularLocation>
</comment>
<comment type="cofactor">
    <cofactor evidence="8">
        <name>Mg(2+)</name>
        <dbReference type="ChEBI" id="CHEBI:18420"/>
    </cofactor>
</comment>